<name>A0ABP2EDG5_YERMW</name>
<reference evidence="1" key="1">
    <citation type="submission" date="2008-12" db="EMBL/GenBank/DDBJ databases">
        <title>Annotation of the Yersinia mollaretii ATCC 43969 genome.</title>
        <authorList>
            <person name="Read T.D."/>
            <person name="Akmal A."/>
            <person name="Bishop-Lilly K."/>
            <person name="Chen P.E."/>
            <person name="Cook C."/>
            <person name="Kiley M.P."/>
            <person name="Lentz S."/>
            <person name="Mateczun A."/>
            <person name="Nagarajan N."/>
            <person name="Nolan N."/>
            <person name="Osborne B.I."/>
            <person name="Pop M."/>
            <person name="Sozhamannan S."/>
            <person name="Stewart A.C."/>
            <person name="Sulakvelidze A."/>
            <person name="Thomason B."/>
            <person name="Willner K."/>
            <person name="Zwick M.E."/>
        </authorList>
    </citation>
    <scope>NUCLEOTIDE SEQUENCE [LARGE SCALE GENOMIC DNA]</scope>
    <source>
        <strain evidence="1">ATCC 43969</strain>
    </source>
</reference>
<keyword evidence="2" id="KW-1185">Reference proteome</keyword>
<protein>
    <submittedName>
        <fullName evidence="1">Uncharacterized protein</fullName>
    </submittedName>
</protein>
<comment type="caution">
    <text evidence="1">The sequence shown here is derived from an EMBL/GenBank/DDBJ whole genome shotgun (WGS) entry which is preliminary data.</text>
</comment>
<dbReference type="Proteomes" id="UP000003027">
    <property type="component" value="Unassembled WGS sequence"/>
</dbReference>
<sequence length="71" mass="7787">MIPAIGNNDLEGDKKYFFFTSPLDDEFRGPILFPTAGANRGSADTCTNTILGMKTLINKIRAVENKQSAHI</sequence>
<dbReference type="EMBL" id="AALD02000018">
    <property type="protein sequence ID" value="EEQ10472.1"/>
    <property type="molecule type" value="Genomic_DNA"/>
</dbReference>
<evidence type="ECO:0000313" key="2">
    <source>
        <dbReference type="Proteomes" id="UP000003027"/>
    </source>
</evidence>
<organism evidence="1 2">
    <name type="scientific">Yersinia mollaretii (strain ATCC 43969 / DSM 18520 / CIP 103324 / CNY 7263 / WAIP 204)</name>
    <dbReference type="NCBI Taxonomy" id="349967"/>
    <lineage>
        <taxon>Bacteria</taxon>
        <taxon>Pseudomonadati</taxon>
        <taxon>Pseudomonadota</taxon>
        <taxon>Gammaproteobacteria</taxon>
        <taxon>Enterobacterales</taxon>
        <taxon>Yersiniaceae</taxon>
        <taxon>Yersinia</taxon>
    </lineage>
</organism>
<proteinExistence type="predicted"/>
<gene>
    <name evidence="1" type="ORF">ymoll0001_7260</name>
</gene>
<accession>A0ABP2EDG5</accession>
<evidence type="ECO:0000313" key="1">
    <source>
        <dbReference type="EMBL" id="EEQ10472.1"/>
    </source>
</evidence>